<name>A0A482XKZ4_LAOST</name>
<keyword evidence="1" id="KW-1133">Transmembrane helix</keyword>
<feature type="transmembrane region" description="Helical" evidence="1">
    <location>
        <begin position="72"/>
        <end position="94"/>
    </location>
</feature>
<dbReference type="AlphaFoldDB" id="A0A482XKZ4"/>
<organism evidence="2 3">
    <name type="scientific">Laodelphax striatellus</name>
    <name type="common">Small brown planthopper</name>
    <name type="synonym">Delphax striatella</name>
    <dbReference type="NCBI Taxonomy" id="195883"/>
    <lineage>
        <taxon>Eukaryota</taxon>
        <taxon>Metazoa</taxon>
        <taxon>Ecdysozoa</taxon>
        <taxon>Arthropoda</taxon>
        <taxon>Hexapoda</taxon>
        <taxon>Insecta</taxon>
        <taxon>Pterygota</taxon>
        <taxon>Neoptera</taxon>
        <taxon>Paraneoptera</taxon>
        <taxon>Hemiptera</taxon>
        <taxon>Auchenorrhyncha</taxon>
        <taxon>Fulgoroidea</taxon>
        <taxon>Delphacidae</taxon>
        <taxon>Criomorphinae</taxon>
        <taxon>Laodelphax</taxon>
    </lineage>
</organism>
<keyword evidence="1" id="KW-0812">Transmembrane</keyword>
<proteinExistence type="predicted"/>
<gene>
    <name evidence="2" type="ORF">LSTR_LSTR008308</name>
</gene>
<protein>
    <recommendedName>
        <fullName evidence="4">Odorant receptor</fullName>
    </recommendedName>
</protein>
<comment type="caution">
    <text evidence="2">The sequence shown here is derived from an EMBL/GenBank/DDBJ whole genome shotgun (WGS) entry which is preliminary data.</text>
</comment>
<reference evidence="2 3" key="1">
    <citation type="journal article" date="2017" name="Gigascience">
        <title>Genome sequence of the small brown planthopper, Laodelphax striatellus.</title>
        <authorList>
            <person name="Zhu J."/>
            <person name="Jiang F."/>
            <person name="Wang X."/>
            <person name="Yang P."/>
            <person name="Bao Y."/>
            <person name="Zhao W."/>
            <person name="Wang W."/>
            <person name="Lu H."/>
            <person name="Wang Q."/>
            <person name="Cui N."/>
            <person name="Li J."/>
            <person name="Chen X."/>
            <person name="Luo L."/>
            <person name="Yu J."/>
            <person name="Kang L."/>
            <person name="Cui F."/>
        </authorList>
    </citation>
    <scope>NUCLEOTIDE SEQUENCE [LARGE SCALE GENOMIC DNA]</scope>
    <source>
        <strain evidence="2">Lst14</strain>
    </source>
</reference>
<feature type="transmembrane region" description="Helical" evidence="1">
    <location>
        <begin position="136"/>
        <end position="156"/>
    </location>
</feature>
<dbReference type="OrthoDB" id="7700178at2759"/>
<keyword evidence="3" id="KW-1185">Reference proteome</keyword>
<evidence type="ECO:0000313" key="2">
    <source>
        <dbReference type="EMBL" id="RZF45931.1"/>
    </source>
</evidence>
<sequence length="277" mass="33251">MADSTTEWFWKSATSEVVTRIFELMGRKLPKDDERDVGNISLRFVLLLLINTTGITNSIILTYRFWTTDYKFDFILNSVVIYFQFCAIIHLIYFPHHYIFLFKVLDRKLYPTDEKFPLNEEQIELIRETNRREKKVHIMFLLFVLAWSLKSLLTMAKGIHELYRKEFDTIEDYEILMVYITIPLQKLFSNKIPAILVYVVLSTIQVVIFIFTLEMSANFCFLVTCVVKKLEAEIWILRQYIRRIDNVMSEDNNKQFYEINLKRYLNLCIKYHQAILR</sequence>
<accession>A0A482XKZ4</accession>
<dbReference type="EMBL" id="QKKF02007569">
    <property type="protein sequence ID" value="RZF45931.1"/>
    <property type="molecule type" value="Genomic_DNA"/>
</dbReference>
<dbReference type="Proteomes" id="UP000291343">
    <property type="component" value="Unassembled WGS sequence"/>
</dbReference>
<feature type="transmembrane region" description="Helical" evidence="1">
    <location>
        <begin position="44"/>
        <end position="66"/>
    </location>
</feature>
<keyword evidence="1" id="KW-0472">Membrane</keyword>
<dbReference type="InParanoid" id="A0A482XKZ4"/>
<evidence type="ECO:0000256" key="1">
    <source>
        <dbReference type="SAM" id="Phobius"/>
    </source>
</evidence>
<evidence type="ECO:0000313" key="3">
    <source>
        <dbReference type="Proteomes" id="UP000291343"/>
    </source>
</evidence>
<evidence type="ECO:0008006" key="4">
    <source>
        <dbReference type="Google" id="ProtNLM"/>
    </source>
</evidence>
<feature type="transmembrane region" description="Helical" evidence="1">
    <location>
        <begin position="192"/>
        <end position="213"/>
    </location>
</feature>